<reference evidence="1 2" key="1">
    <citation type="submission" date="2021-04" db="EMBL/GenBank/DDBJ databases">
        <title>Mariniflexile gromovii gen. nov., sp. nov., a gliding bacterium isolated from the sea urchin Strongylocentrotus intermedius.</title>
        <authorList>
            <person name="Ko S."/>
            <person name="Le V."/>
            <person name="Ahn C.-Y."/>
            <person name="Oh H.-M."/>
        </authorList>
    </citation>
    <scope>NUCLEOTIDE SEQUENCE [LARGE SCALE GENOMIC DNA]</scope>
    <source>
        <strain evidence="1 2">KCTC 12570</strain>
    </source>
</reference>
<comment type="caution">
    <text evidence="1">The sequence shown here is derived from an EMBL/GenBank/DDBJ whole genome shotgun (WGS) entry which is preliminary data.</text>
</comment>
<proteinExistence type="predicted"/>
<keyword evidence="2" id="KW-1185">Reference proteome</keyword>
<evidence type="ECO:0008006" key="3">
    <source>
        <dbReference type="Google" id="ProtNLM"/>
    </source>
</evidence>
<evidence type="ECO:0000313" key="1">
    <source>
        <dbReference type="EMBL" id="MBP0904853.1"/>
    </source>
</evidence>
<evidence type="ECO:0000313" key="2">
    <source>
        <dbReference type="Proteomes" id="UP000670776"/>
    </source>
</evidence>
<sequence length="305" mass="33006">MAYDVSNFSDFISRENKALTKTLFTGGDTGKFALHMANVKGSTSVPHVSGAATLQAGNCASPSGDAVIDEVVLTVKPFTVFESFCSDDLQTKLPNTVLAPGSNNGDILPFEEEIVKTKVASIAETLELTYWQGDTASGATYQLFDGFIKKIDAESNVIDGNTSSATAITKTIVKELIEDMRTAAPAKVKRSKEYVTLVGDDVFDMYISKEKADNLYHYKPEHDNGVYEIGGGHGKLIRVYGLNGTDRMFASVGSNFIVGSDVISETETIEVFYDKTLDKVMLRTKGKAGVQIQNADEIVEFTLSA</sequence>
<gene>
    <name evidence="1" type="ORF">J8H85_13510</name>
</gene>
<dbReference type="EMBL" id="JAGJCB010000014">
    <property type="protein sequence ID" value="MBP0904853.1"/>
    <property type="molecule type" value="Genomic_DNA"/>
</dbReference>
<dbReference type="RefSeq" id="WP_209655745.1">
    <property type="nucleotide sequence ID" value="NZ_JAGJCB010000014.1"/>
</dbReference>
<dbReference type="Proteomes" id="UP000670776">
    <property type="component" value="Unassembled WGS sequence"/>
</dbReference>
<accession>A0ABS4BW84</accession>
<name>A0ABS4BW84_9FLAO</name>
<organism evidence="1 2">
    <name type="scientific">Mariniflexile gromovii</name>
    <dbReference type="NCBI Taxonomy" id="362523"/>
    <lineage>
        <taxon>Bacteria</taxon>
        <taxon>Pseudomonadati</taxon>
        <taxon>Bacteroidota</taxon>
        <taxon>Flavobacteriia</taxon>
        <taxon>Flavobacteriales</taxon>
        <taxon>Flavobacteriaceae</taxon>
        <taxon>Mariniflexile</taxon>
    </lineage>
</organism>
<protein>
    <recommendedName>
        <fullName evidence="3">Major capsid protein</fullName>
    </recommendedName>
</protein>